<feature type="region of interest" description="Disordered" evidence="1">
    <location>
        <begin position="45"/>
        <end position="77"/>
    </location>
</feature>
<proteinExistence type="predicted"/>
<sequence length="77" mass="8805">MSLTPSDMQFLAQMKVFASHIADDYIHGNIVRAIKSMEEGKTPYRIPYGNRRTSQIEHSNKERAKAGLPPLEPYQDK</sequence>
<accession>A0A6B9J7U6</accession>
<dbReference type="Proteomes" id="UP000433502">
    <property type="component" value="Segment"/>
</dbReference>
<reference evidence="2 3" key="1">
    <citation type="submission" date="2019-10" db="EMBL/GenBank/DDBJ databases">
        <title>Complete genome sequence of bacteriophage vB_RLeM_RL2RES.</title>
        <authorList>
            <person name="Gunathilake D."/>
            <person name="Bhat S."/>
            <person name="Yost C.K."/>
            <person name="Hynes M.F."/>
        </authorList>
    </citation>
    <scope>NUCLEOTIDE SEQUENCE [LARGE SCALE GENOMIC DNA]</scope>
</reference>
<gene>
    <name evidence="2" type="ORF">RL2RES_145</name>
</gene>
<feature type="compositionally biased region" description="Basic and acidic residues" evidence="1">
    <location>
        <begin position="54"/>
        <end position="65"/>
    </location>
</feature>
<name>A0A6B9J7U6_9CAUD</name>
<evidence type="ECO:0000256" key="1">
    <source>
        <dbReference type="SAM" id="MobiDB-lite"/>
    </source>
</evidence>
<protein>
    <submittedName>
        <fullName evidence="2">Uncharacterized protein</fullName>
    </submittedName>
</protein>
<organism evidence="2 3">
    <name type="scientific">Rhizobium phage RL2RES</name>
    <dbReference type="NCBI Taxonomy" id="103371"/>
    <lineage>
        <taxon>Viruses</taxon>
        <taxon>Duplodnaviria</taxon>
        <taxon>Heunggongvirae</taxon>
        <taxon>Uroviricota</taxon>
        <taxon>Caudoviricetes</taxon>
        <taxon>Pootjesviridae</taxon>
        <taxon>Innesvirus</taxon>
        <taxon>Innesvirus RL2RES</taxon>
    </lineage>
</organism>
<evidence type="ECO:0000313" key="2">
    <source>
        <dbReference type="EMBL" id="QGZ14311.1"/>
    </source>
</evidence>
<evidence type="ECO:0000313" key="3">
    <source>
        <dbReference type="Proteomes" id="UP000433502"/>
    </source>
</evidence>
<keyword evidence="3" id="KW-1185">Reference proteome</keyword>
<dbReference type="EMBL" id="MN549361">
    <property type="protein sequence ID" value="QGZ14311.1"/>
    <property type="molecule type" value="Genomic_DNA"/>
</dbReference>